<dbReference type="Gene3D" id="1.10.600.10">
    <property type="entry name" value="Farnesyl Diphosphate Synthase"/>
    <property type="match status" value="1"/>
</dbReference>
<dbReference type="SFLD" id="SFLDG01020">
    <property type="entry name" value="Terpene_Cyclase_Like_2"/>
    <property type="match status" value="1"/>
</dbReference>
<evidence type="ECO:0000313" key="7">
    <source>
        <dbReference type="EMBL" id="KAG1816533.1"/>
    </source>
</evidence>
<keyword evidence="3 6" id="KW-0479">Metal-binding</keyword>
<evidence type="ECO:0000256" key="6">
    <source>
        <dbReference type="RuleBase" id="RU366034"/>
    </source>
</evidence>
<organism evidence="7 8">
    <name type="scientific">Suillus subaureus</name>
    <dbReference type="NCBI Taxonomy" id="48587"/>
    <lineage>
        <taxon>Eukaryota</taxon>
        <taxon>Fungi</taxon>
        <taxon>Dikarya</taxon>
        <taxon>Basidiomycota</taxon>
        <taxon>Agaricomycotina</taxon>
        <taxon>Agaricomycetes</taxon>
        <taxon>Agaricomycetidae</taxon>
        <taxon>Boletales</taxon>
        <taxon>Suillineae</taxon>
        <taxon>Suillaceae</taxon>
        <taxon>Suillus</taxon>
    </lineage>
</organism>
<accession>A0A9P7JDD8</accession>
<dbReference type="SUPFAM" id="SSF48576">
    <property type="entry name" value="Terpenoid synthases"/>
    <property type="match status" value="1"/>
</dbReference>
<dbReference type="EC" id="4.2.3.-" evidence="6"/>
<dbReference type="Proteomes" id="UP000807769">
    <property type="component" value="Unassembled WGS sequence"/>
</dbReference>
<comment type="caution">
    <text evidence="7">The sequence shown here is derived from an EMBL/GenBank/DDBJ whole genome shotgun (WGS) entry which is preliminary data.</text>
</comment>
<evidence type="ECO:0000256" key="2">
    <source>
        <dbReference type="ARBA" id="ARBA00006333"/>
    </source>
</evidence>
<dbReference type="GO" id="GO:0008299">
    <property type="term" value="P:isoprenoid biosynthetic process"/>
    <property type="evidence" value="ECO:0007669"/>
    <property type="project" value="UniProtKB-ARBA"/>
</dbReference>
<dbReference type="SFLD" id="SFLDS00005">
    <property type="entry name" value="Isoprenoid_Synthase_Type_I"/>
    <property type="match status" value="1"/>
</dbReference>
<proteinExistence type="inferred from homology"/>
<dbReference type="PANTHER" id="PTHR35201">
    <property type="entry name" value="TERPENE SYNTHASE"/>
    <property type="match status" value="1"/>
</dbReference>
<dbReference type="GO" id="GO:0046872">
    <property type="term" value="F:metal ion binding"/>
    <property type="evidence" value="ECO:0007669"/>
    <property type="project" value="UniProtKB-KW"/>
</dbReference>
<dbReference type="EMBL" id="JABBWG010000016">
    <property type="protein sequence ID" value="KAG1816533.1"/>
    <property type="molecule type" value="Genomic_DNA"/>
</dbReference>
<dbReference type="InterPro" id="IPR008949">
    <property type="entry name" value="Isoprenoid_synthase_dom_sf"/>
</dbReference>
<reference evidence="7" key="1">
    <citation type="journal article" date="2020" name="New Phytol.">
        <title>Comparative genomics reveals dynamic genome evolution in host specialist ectomycorrhizal fungi.</title>
        <authorList>
            <person name="Lofgren L.A."/>
            <person name="Nguyen N.H."/>
            <person name="Vilgalys R."/>
            <person name="Ruytinx J."/>
            <person name="Liao H.L."/>
            <person name="Branco S."/>
            <person name="Kuo A."/>
            <person name="LaButti K."/>
            <person name="Lipzen A."/>
            <person name="Andreopoulos W."/>
            <person name="Pangilinan J."/>
            <person name="Riley R."/>
            <person name="Hundley H."/>
            <person name="Na H."/>
            <person name="Barry K."/>
            <person name="Grigoriev I.V."/>
            <person name="Stajich J.E."/>
            <person name="Kennedy P.G."/>
        </authorList>
    </citation>
    <scope>NUCLEOTIDE SEQUENCE</scope>
    <source>
        <strain evidence="7">MN1</strain>
    </source>
</reference>
<dbReference type="GO" id="GO:0010333">
    <property type="term" value="F:terpene synthase activity"/>
    <property type="evidence" value="ECO:0007669"/>
    <property type="project" value="InterPro"/>
</dbReference>
<dbReference type="GeneID" id="64629678"/>
<evidence type="ECO:0000256" key="3">
    <source>
        <dbReference type="ARBA" id="ARBA00022723"/>
    </source>
</evidence>
<dbReference type="Pfam" id="PF19086">
    <property type="entry name" value="Terpene_syn_C_2"/>
    <property type="match status" value="1"/>
</dbReference>
<evidence type="ECO:0000313" key="8">
    <source>
        <dbReference type="Proteomes" id="UP000807769"/>
    </source>
</evidence>
<protein>
    <recommendedName>
        <fullName evidence="6">Terpene synthase</fullName>
        <ecNumber evidence="6">4.2.3.-</ecNumber>
    </recommendedName>
</protein>
<keyword evidence="5 6" id="KW-0456">Lyase</keyword>
<dbReference type="OrthoDB" id="2861623at2759"/>
<keyword evidence="8" id="KW-1185">Reference proteome</keyword>
<keyword evidence="4 6" id="KW-0460">Magnesium</keyword>
<dbReference type="AlphaFoldDB" id="A0A9P7JDD8"/>
<gene>
    <name evidence="7" type="ORF">BJ212DRAFT_1355274</name>
</gene>
<evidence type="ECO:0000256" key="5">
    <source>
        <dbReference type="ARBA" id="ARBA00023239"/>
    </source>
</evidence>
<evidence type="ECO:0000256" key="1">
    <source>
        <dbReference type="ARBA" id="ARBA00001946"/>
    </source>
</evidence>
<name>A0A9P7JDD8_9AGAM</name>
<comment type="similarity">
    <text evidence="2 6">Belongs to the terpene synthase family.</text>
</comment>
<comment type="cofactor">
    <cofactor evidence="1 6">
        <name>Mg(2+)</name>
        <dbReference type="ChEBI" id="CHEBI:18420"/>
    </cofactor>
</comment>
<dbReference type="RefSeq" id="XP_041193206.1">
    <property type="nucleotide sequence ID" value="XM_041335661.1"/>
</dbReference>
<dbReference type="InterPro" id="IPR034686">
    <property type="entry name" value="Terpene_cyclase-like_2"/>
</dbReference>
<evidence type="ECO:0000256" key="4">
    <source>
        <dbReference type="ARBA" id="ARBA00022842"/>
    </source>
</evidence>
<sequence>MFHPICGSPIQTLLLFEQVTHRTEFIIPDFYNECRYPMRLNPHCDPVSYASAQWLSLRPGYFASSCYPDADAFHLKVCADFLGWSFKMDDWLEIDRSDVNDAWGVRDCCISAYRDPVNFQTERYSAKMCKSYFGRFKETGGPGCTERFIHAMDLWFISAAKEVDNRAKGHVDDVESYIELRRDLSGCKSCFALIEFVNRIDLPDEVVSHPVIMALEEATNDFVSWSNDIFSYNMEQSHHSTHNLVAVLMIDQGLSLQDAVDYCGRLCNISLQRFEENRAILPSWGEEVDRQVALYVEGLQNWITGPLQWSFVTARYFGKDAHIVKQDRTIKLMPKRPL</sequence>
<dbReference type="PANTHER" id="PTHR35201:SF4">
    <property type="entry name" value="BETA-PINACENE SYNTHASE-RELATED"/>
    <property type="match status" value="1"/>
</dbReference>